<reference evidence="1 2" key="1">
    <citation type="submission" date="2020-02" db="EMBL/GenBank/DDBJ databases">
        <title>Draft genome sequence of Haematococcus lacustris strain NIES-144.</title>
        <authorList>
            <person name="Morimoto D."/>
            <person name="Nakagawa S."/>
            <person name="Yoshida T."/>
            <person name="Sawayama S."/>
        </authorList>
    </citation>
    <scope>NUCLEOTIDE SEQUENCE [LARGE SCALE GENOMIC DNA]</scope>
    <source>
        <strain evidence="1 2">NIES-144</strain>
    </source>
</reference>
<dbReference type="EMBL" id="BLLF01004089">
    <property type="protein sequence ID" value="GFH28898.1"/>
    <property type="molecule type" value="Genomic_DNA"/>
</dbReference>
<sequence length="19" mass="2243">VNDPVTLRPSLDCVHRQHR</sequence>
<dbReference type="AlphaFoldDB" id="A0A6A0A8M1"/>
<gene>
    <name evidence="1" type="ORF">HaLaN_27465</name>
</gene>
<comment type="caution">
    <text evidence="1">The sequence shown here is derived from an EMBL/GenBank/DDBJ whole genome shotgun (WGS) entry which is preliminary data.</text>
</comment>
<name>A0A6A0A8M1_HAELA</name>
<accession>A0A6A0A8M1</accession>
<organism evidence="1 2">
    <name type="scientific">Haematococcus lacustris</name>
    <name type="common">Green alga</name>
    <name type="synonym">Haematococcus pluvialis</name>
    <dbReference type="NCBI Taxonomy" id="44745"/>
    <lineage>
        <taxon>Eukaryota</taxon>
        <taxon>Viridiplantae</taxon>
        <taxon>Chlorophyta</taxon>
        <taxon>core chlorophytes</taxon>
        <taxon>Chlorophyceae</taxon>
        <taxon>CS clade</taxon>
        <taxon>Chlamydomonadales</taxon>
        <taxon>Haematococcaceae</taxon>
        <taxon>Haematococcus</taxon>
    </lineage>
</organism>
<evidence type="ECO:0000313" key="2">
    <source>
        <dbReference type="Proteomes" id="UP000485058"/>
    </source>
</evidence>
<proteinExistence type="predicted"/>
<evidence type="ECO:0000313" key="1">
    <source>
        <dbReference type="EMBL" id="GFH28898.1"/>
    </source>
</evidence>
<dbReference type="Proteomes" id="UP000485058">
    <property type="component" value="Unassembled WGS sequence"/>
</dbReference>
<protein>
    <submittedName>
        <fullName evidence="1">Uncharacterized protein</fullName>
    </submittedName>
</protein>
<keyword evidence="2" id="KW-1185">Reference proteome</keyword>
<feature type="non-terminal residue" evidence="1">
    <location>
        <position position="1"/>
    </location>
</feature>